<keyword evidence="2" id="KW-1185">Reference proteome</keyword>
<protein>
    <submittedName>
        <fullName evidence="1">Uncharacterized protein</fullName>
    </submittedName>
</protein>
<organism evidence="1 2">
    <name type="scientific">Igneacidithiobacillus copahuensis</name>
    <dbReference type="NCBI Taxonomy" id="2724909"/>
    <lineage>
        <taxon>Bacteria</taxon>
        <taxon>Pseudomonadati</taxon>
        <taxon>Pseudomonadota</taxon>
        <taxon>Acidithiobacillia</taxon>
        <taxon>Acidithiobacillales</taxon>
        <taxon>Acidithiobacillaceae</taxon>
        <taxon>Igneacidithiobacillus</taxon>
    </lineage>
</organism>
<accession>A0AAE3CKK4</accession>
<gene>
    <name evidence="1" type="ORF">HFQ13_11700</name>
</gene>
<dbReference type="AlphaFoldDB" id="A0AAE3CKK4"/>
<dbReference type="EMBL" id="JAAXYO010000165">
    <property type="protein sequence ID" value="MBU2788854.1"/>
    <property type="molecule type" value="Genomic_DNA"/>
</dbReference>
<proteinExistence type="predicted"/>
<dbReference type="RefSeq" id="WP_215870928.1">
    <property type="nucleotide sequence ID" value="NZ_JAAXYO010000165.1"/>
</dbReference>
<sequence length="241" mass="26264">MPSLADIASAKARFEQQVQPLLARFAESKIATGEQVTPPQLVDALRQLFAVLEKDTTDWDPSLPEDEAERIGDLSIGLLMDLATWADRLGERKSKAALEVVSVSIAAWLVQEQQPIHTLDPVVNGLAVLANGERDPAALASLARLMGAVVAAAEADYAADLESNDPQRPWRILMFNWGITATRAQAPELMREAFAALQKFLPADAQLFFQEGRQQVLQGDFSPEVQQVMLEAAEGSGHSLH</sequence>
<dbReference type="Proteomes" id="UP001197378">
    <property type="component" value="Unassembled WGS sequence"/>
</dbReference>
<comment type="caution">
    <text evidence="1">The sequence shown here is derived from an EMBL/GenBank/DDBJ whole genome shotgun (WGS) entry which is preliminary data.</text>
</comment>
<evidence type="ECO:0000313" key="1">
    <source>
        <dbReference type="EMBL" id="MBU2788854.1"/>
    </source>
</evidence>
<evidence type="ECO:0000313" key="2">
    <source>
        <dbReference type="Proteomes" id="UP001197378"/>
    </source>
</evidence>
<name>A0AAE3CKK4_9PROT</name>
<reference evidence="1" key="1">
    <citation type="journal article" date="2021" name="ISME J.">
        <title>Genomic evolution of the class Acidithiobacillia: deep-branching Proteobacteria living in extreme acidic conditions.</title>
        <authorList>
            <person name="Moya-Beltran A."/>
            <person name="Beard S."/>
            <person name="Rojas-Villalobos C."/>
            <person name="Issotta F."/>
            <person name="Gallardo Y."/>
            <person name="Ulloa R."/>
            <person name="Giaveno A."/>
            <person name="Degli Esposti M."/>
            <person name="Johnson D.B."/>
            <person name="Quatrini R."/>
        </authorList>
    </citation>
    <scope>NUCLEOTIDE SEQUENCE</scope>
    <source>
        <strain evidence="1">VAN18-1</strain>
    </source>
</reference>